<dbReference type="GO" id="GO:0008652">
    <property type="term" value="P:amino acid biosynthetic process"/>
    <property type="evidence" value="ECO:0007669"/>
    <property type="project" value="UniProtKB-KW"/>
</dbReference>
<dbReference type="GO" id="GO:0009073">
    <property type="term" value="P:aromatic amino acid family biosynthetic process"/>
    <property type="evidence" value="ECO:0007669"/>
    <property type="project" value="UniProtKB-UniRule"/>
</dbReference>
<evidence type="ECO:0000256" key="3">
    <source>
        <dbReference type="ARBA" id="ARBA00023027"/>
    </source>
</evidence>
<comment type="caution">
    <text evidence="9">The sequence shown here is derived from an EMBL/GenBank/DDBJ whole genome shotgun (WGS) entry which is preliminary data.</text>
</comment>
<dbReference type="InterPro" id="IPR056179">
    <property type="entry name" value="DHQS_C"/>
</dbReference>
<sequence length="373" mass="41379">MKKELWLKADTKKWKNKKEKITTALEQGYDTILINDNEVEKTRELGTIKTASPGDSGDIKIAGIKGEGDGSKTLPTSPKSSEDIKKLENFEGETAEYIIIKDKKHEEFASQIADKVDYIIIRGEDWKIIPLENLIAELQEKDVKIITGVENTNEIETALKTLEVGSDGVLIETNNIQEIITASEKIQQLQEEEINLIEATITKIKPVGMGDRVCVDTCSLMTKGEGMLVGSSSNGLFLVHSESIESPYVAARPFRVNAGGVHAYLKTPGNKTKYLSELKAGDEVLIVNKDGKTRKAIVGRSKIEKRPLMLIEAETKNKKIKTVLQNAETIRLVDTEGNPKSISKLKEGDKILVNTEEKARHFGMEVTETITEK</sequence>
<dbReference type="GO" id="GO:0003856">
    <property type="term" value="F:3-dehydroquinate synthase activity"/>
    <property type="evidence" value="ECO:0007669"/>
    <property type="project" value="InterPro"/>
</dbReference>
<evidence type="ECO:0000259" key="7">
    <source>
        <dbReference type="Pfam" id="PF01959"/>
    </source>
</evidence>
<gene>
    <name evidence="5" type="primary">aroB'</name>
    <name evidence="9" type="ORF">AMET1_1248</name>
</gene>
<dbReference type="RefSeq" id="WP_086637621.1">
    <property type="nucleotide sequence ID" value="NZ_MRZU01000004.1"/>
</dbReference>
<feature type="domain" description="3-dehydroquinate synthase N-terminal" evidence="7">
    <location>
        <begin position="2"/>
        <end position="182"/>
    </location>
</feature>
<dbReference type="InterPro" id="IPR030960">
    <property type="entry name" value="DHQS/DOIS_N"/>
</dbReference>
<comment type="similarity">
    <text evidence="5">Belongs to the archaeal-type DHQ synthase family.</text>
</comment>
<comment type="function">
    <text evidence="5">Catalyzes the oxidative deamination and cyclization of 2-amino-3,7-dideoxy-D-threo-hept-6-ulosonic acid (ADH) to yield 3-dehydroquinate (DHQ), which is fed into the canonical shikimic pathway of aromatic amino acid biosynthesis.</text>
</comment>
<feature type="region of interest" description="Disordered" evidence="6">
    <location>
        <begin position="48"/>
        <end position="81"/>
    </location>
</feature>
<dbReference type="AlphaFoldDB" id="A0A1Y3GG36"/>
<dbReference type="Proteomes" id="UP000195137">
    <property type="component" value="Unassembled WGS sequence"/>
</dbReference>
<proteinExistence type="inferred from homology"/>
<dbReference type="PANTHER" id="PTHR33563:SF1">
    <property type="entry name" value="3-DEHYDROQUINATE SYNTHASE"/>
    <property type="match status" value="1"/>
</dbReference>
<evidence type="ECO:0000256" key="2">
    <source>
        <dbReference type="ARBA" id="ARBA00023002"/>
    </source>
</evidence>
<organism evidence="9 10">
    <name type="scientific">Methanonatronarchaeum thermophilum</name>
    <dbReference type="NCBI Taxonomy" id="1927129"/>
    <lineage>
        <taxon>Archaea</taxon>
        <taxon>Methanobacteriati</taxon>
        <taxon>Methanobacteriota</taxon>
        <taxon>Methanonatronarchaeia</taxon>
        <taxon>Methanonatronarchaeales</taxon>
        <taxon>Methanonatronarchaeaceae</taxon>
        <taxon>Methanonatronarchaeum</taxon>
    </lineage>
</organism>
<keyword evidence="10" id="KW-1185">Reference proteome</keyword>
<dbReference type="NCBIfam" id="NF002626">
    <property type="entry name" value="PRK02290.1-4"/>
    <property type="match status" value="1"/>
</dbReference>
<dbReference type="Pfam" id="PF01959">
    <property type="entry name" value="DHQS"/>
    <property type="match status" value="1"/>
</dbReference>
<comment type="catalytic activity">
    <reaction evidence="5">
        <text>2-amino-2,3,7-trideoxy-D-lyxo-hept-6-ulosonate + NAD(+) + H2O = 3-dehydroquinate + NH4(+) + NADH + H(+)</text>
        <dbReference type="Rhea" id="RHEA:25956"/>
        <dbReference type="ChEBI" id="CHEBI:15377"/>
        <dbReference type="ChEBI" id="CHEBI:15378"/>
        <dbReference type="ChEBI" id="CHEBI:28938"/>
        <dbReference type="ChEBI" id="CHEBI:32364"/>
        <dbReference type="ChEBI" id="CHEBI:57540"/>
        <dbReference type="ChEBI" id="CHEBI:57945"/>
        <dbReference type="ChEBI" id="CHEBI:58859"/>
        <dbReference type="EC" id="1.4.1.24"/>
    </reaction>
</comment>
<dbReference type="GO" id="GO:0102042">
    <property type="term" value="F:dehydroquinate synthase activity"/>
    <property type="evidence" value="ECO:0007669"/>
    <property type="project" value="UniProtKB-EC"/>
</dbReference>
<dbReference type="EC" id="1.4.1.24" evidence="5"/>
<keyword evidence="2 5" id="KW-0560">Oxidoreductase</keyword>
<evidence type="ECO:0000259" key="8">
    <source>
        <dbReference type="Pfam" id="PF26558"/>
    </source>
</evidence>
<evidence type="ECO:0000256" key="4">
    <source>
        <dbReference type="ARBA" id="ARBA00023141"/>
    </source>
</evidence>
<reference evidence="9 10" key="1">
    <citation type="submission" date="2016-12" db="EMBL/GenBank/DDBJ databases">
        <title>Discovery of methanogenic haloarchaea.</title>
        <authorList>
            <person name="Sorokin D.Y."/>
            <person name="Makarova K.S."/>
            <person name="Abbas B."/>
            <person name="Ferrer M."/>
            <person name="Golyshin P.N."/>
        </authorList>
    </citation>
    <scope>NUCLEOTIDE SEQUENCE [LARGE SCALE GENOMIC DNA]</scope>
    <source>
        <strain evidence="9">AMET1</strain>
    </source>
</reference>
<accession>A0A1Y3GG36</accession>
<dbReference type="EMBL" id="MRZU01000004">
    <property type="protein sequence ID" value="OUJ18336.1"/>
    <property type="molecule type" value="Genomic_DNA"/>
</dbReference>
<dbReference type="PIRSF" id="PIRSF006655">
    <property type="entry name" value="DHQ_synth"/>
    <property type="match status" value="1"/>
</dbReference>
<keyword evidence="4 5" id="KW-0057">Aromatic amino acid biosynthesis</keyword>
<dbReference type="HAMAP" id="MF_01244">
    <property type="entry name" value="Arch_DHQ_synthase"/>
    <property type="match status" value="1"/>
</dbReference>
<dbReference type="InterPro" id="IPR002812">
    <property type="entry name" value="DHQS"/>
</dbReference>
<keyword evidence="1 5" id="KW-0028">Amino-acid biosynthesis</keyword>
<evidence type="ECO:0000256" key="6">
    <source>
        <dbReference type="SAM" id="MobiDB-lite"/>
    </source>
</evidence>
<protein>
    <recommendedName>
        <fullName evidence="5">3-dehydroquinate synthase</fullName>
        <shortName evidence="5">DHQ synthase</shortName>
        <ecNumber evidence="5">1.4.1.24</ecNumber>
    </recommendedName>
    <alternativeName>
        <fullName evidence="5">3-dehydroquinate synthase II</fullName>
    </alternativeName>
</protein>
<dbReference type="GO" id="GO:0051287">
    <property type="term" value="F:NAD binding"/>
    <property type="evidence" value="ECO:0007669"/>
    <property type="project" value="UniProtKB-UniRule"/>
</dbReference>
<evidence type="ECO:0000256" key="1">
    <source>
        <dbReference type="ARBA" id="ARBA00022605"/>
    </source>
</evidence>
<dbReference type="PANTHER" id="PTHR33563">
    <property type="match status" value="1"/>
</dbReference>
<evidence type="ECO:0000256" key="5">
    <source>
        <dbReference type="HAMAP-Rule" id="MF_01244"/>
    </source>
</evidence>
<evidence type="ECO:0000313" key="10">
    <source>
        <dbReference type="Proteomes" id="UP000195137"/>
    </source>
</evidence>
<keyword evidence="3 5" id="KW-0520">NAD</keyword>
<evidence type="ECO:0000313" key="9">
    <source>
        <dbReference type="EMBL" id="OUJ18336.1"/>
    </source>
</evidence>
<dbReference type="Pfam" id="PF26558">
    <property type="entry name" value="DHQS_2nd"/>
    <property type="match status" value="1"/>
</dbReference>
<name>A0A1Y3GG36_9EURY</name>
<feature type="domain" description="3-dehydroquinate synthase C-terminal" evidence="8">
    <location>
        <begin position="199"/>
        <end position="373"/>
    </location>
</feature>
<dbReference type="OrthoDB" id="10265at2157"/>